<feature type="non-terminal residue" evidence="6">
    <location>
        <position position="1"/>
    </location>
</feature>
<evidence type="ECO:0000256" key="3">
    <source>
        <dbReference type="ARBA" id="ARBA00023125"/>
    </source>
</evidence>
<name>A0ABR5ITE7_9ACTN</name>
<accession>A0ABR5ITE7</accession>
<dbReference type="PANTHER" id="PTHR30346:SF0">
    <property type="entry name" value="HCA OPERON TRANSCRIPTIONAL ACTIVATOR HCAR"/>
    <property type="match status" value="1"/>
</dbReference>
<dbReference type="Proteomes" id="UP000037020">
    <property type="component" value="Unassembled WGS sequence"/>
</dbReference>
<keyword evidence="7" id="KW-1185">Reference proteome</keyword>
<reference evidence="6 7" key="1">
    <citation type="submission" date="2015-07" db="EMBL/GenBank/DDBJ databases">
        <authorList>
            <person name="Ju K.-S."/>
            <person name="Doroghazi J.R."/>
            <person name="Metcalf W.W."/>
        </authorList>
    </citation>
    <scope>NUCLEOTIDE SEQUENCE [LARGE SCALE GENOMIC DNA]</scope>
    <source>
        <strain evidence="6 7">NRRL B-3589</strain>
    </source>
</reference>
<evidence type="ECO:0000256" key="2">
    <source>
        <dbReference type="ARBA" id="ARBA00023015"/>
    </source>
</evidence>
<dbReference type="PANTHER" id="PTHR30346">
    <property type="entry name" value="TRANSCRIPTIONAL DUAL REGULATOR HCAR-RELATED"/>
    <property type="match status" value="1"/>
</dbReference>
<organism evidence="6 7">
    <name type="scientific">Streptomyces varsoviensis</name>
    <dbReference type="NCBI Taxonomy" id="67373"/>
    <lineage>
        <taxon>Bacteria</taxon>
        <taxon>Bacillati</taxon>
        <taxon>Actinomycetota</taxon>
        <taxon>Actinomycetes</taxon>
        <taxon>Kitasatosporales</taxon>
        <taxon>Streptomycetaceae</taxon>
        <taxon>Streptomyces</taxon>
    </lineage>
</organism>
<evidence type="ECO:0000259" key="5">
    <source>
        <dbReference type="Pfam" id="PF03466"/>
    </source>
</evidence>
<comment type="caution">
    <text evidence="6">The sequence shown here is derived from an EMBL/GenBank/DDBJ whole genome shotgun (WGS) entry which is preliminary data.</text>
</comment>
<sequence length="134" mass="13775">GAGLVVDELTGLLRGRVAVGMVTSCAPLGLPDLLADFHEDHPGVEINLVEDNSDRLIAALRAGRLDTAVLGLAGPTPPGIETETVTDEPIVARDRALISLPRGTGLRTCLDEACAAAGFAPRIAFEAGDPNVLA</sequence>
<evidence type="ECO:0000256" key="4">
    <source>
        <dbReference type="ARBA" id="ARBA00023163"/>
    </source>
</evidence>
<evidence type="ECO:0000313" key="7">
    <source>
        <dbReference type="Proteomes" id="UP000037020"/>
    </source>
</evidence>
<gene>
    <name evidence="6" type="ORF">ADK38_43460</name>
</gene>
<keyword evidence="2" id="KW-0805">Transcription regulation</keyword>
<feature type="domain" description="LysR substrate-binding" evidence="5">
    <location>
        <begin position="11"/>
        <end position="133"/>
    </location>
</feature>
<dbReference type="SUPFAM" id="SSF53850">
    <property type="entry name" value="Periplasmic binding protein-like II"/>
    <property type="match status" value="1"/>
</dbReference>
<dbReference type="InterPro" id="IPR005119">
    <property type="entry name" value="LysR_subst-bd"/>
</dbReference>
<proteinExistence type="inferred from homology"/>
<comment type="similarity">
    <text evidence="1">Belongs to the LysR transcriptional regulatory family.</text>
</comment>
<keyword evidence="4" id="KW-0804">Transcription</keyword>
<evidence type="ECO:0000313" key="6">
    <source>
        <dbReference type="EMBL" id="KOG56010.1"/>
    </source>
</evidence>
<protein>
    <submittedName>
        <fullName evidence="6">LysR family transcriptional regulator</fullName>
    </submittedName>
</protein>
<feature type="non-terminal residue" evidence="6">
    <location>
        <position position="134"/>
    </location>
</feature>
<evidence type="ECO:0000256" key="1">
    <source>
        <dbReference type="ARBA" id="ARBA00009437"/>
    </source>
</evidence>
<dbReference type="EMBL" id="LGUT01004250">
    <property type="protein sequence ID" value="KOG56010.1"/>
    <property type="molecule type" value="Genomic_DNA"/>
</dbReference>
<dbReference type="Pfam" id="PF03466">
    <property type="entry name" value="LysR_substrate"/>
    <property type="match status" value="1"/>
</dbReference>
<keyword evidence="3" id="KW-0238">DNA-binding</keyword>
<dbReference type="Gene3D" id="3.40.190.10">
    <property type="entry name" value="Periplasmic binding protein-like II"/>
    <property type="match status" value="1"/>
</dbReference>
<dbReference type="Gene3D" id="3.40.190.290">
    <property type="match status" value="1"/>
</dbReference>